<sequence>MSRGKRRGGALESLIETLLAHADARLLEADAATFCCEGVPGRRREIPAALVKKLLAAGLLCEAEEEGFVASTEAAAWLRRTKAGEPAFLAQHKHLERQKGGSPSAPAPLTDLDESPIGFLARRGGEEGAPYLGAPLVAAAERLRRDFERASLQPRITANWQADLKAPKGSRQRGGQADLTETAIAARARFHTAMDAVGPELAGVLVDVACFLKGLSSVERERGYPARSAKLVLKLALQALARHYGIEEEAEGKARVAMRHWGADGYRPTIGD</sequence>
<dbReference type="Pfam" id="PF20057">
    <property type="entry name" value="DUF6456"/>
    <property type="match status" value="1"/>
</dbReference>
<dbReference type="EMBL" id="FMVW01000001">
    <property type="protein sequence ID" value="SCZ23899.1"/>
    <property type="molecule type" value="Genomic_DNA"/>
</dbReference>
<evidence type="ECO:0000313" key="2">
    <source>
        <dbReference type="EMBL" id="SCZ23899.1"/>
    </source>
</evidence>
<dbReference type="OrthoDB" id="7476630at2"/>
<accession>A0A1G5MHD9</accession>
<reference evidence="2 3" key="1">
    <citation type="submission" date="2016-10" db="EMBL/GenBank/DDBJ databases">
        <authorList>
            <person name="de Groot N.N."/>
        </authorList>
    </citation>
    <scope>NUCLEOTIDE SEQUENCE [LARGE SCALE GENOMIC DNA]</scope>
    <source>
        <strain evidence="2 3">DSM 2698</strain>
    </source>
</reference>
<organism evidence="2 3">
    <name type="scientific">Afifella marina DSM 2698</name>
    <dbReference type="NCBI Taxonomy" id="1120955"/>
    <lineage>
        <taxon>Bacteria</taxon>
        <taxon>Pseudomonadati</taxon>
        <taxon>Pseudomonadota</taxon>
        <taxon>Alphaproteobacteria</taxon>
        <taxon>Hyphomicrobiales</taxon>
        <taxon>Afifellaceae</taxon>
        <taxon>Afifella</taxon>
    </lineage>
</organism>
<proteinExistence type="predicted"/>
<dbReference type="AlphaFoldDB" id="A0A1G5MHD9"/>
<dbReference type="InterPro" id="IPR045599">
    <property type="entry name" value="DUF6456"/>
</dbReference>
<evidence type="ECO:0000259" key="1">
    <source>
        <dbReference type="Pfam" id="PF20057"/>
    </source>
</evidence>
<feature type="domain" description="DUF6456" evidence="1">
    <location>
        <begin position="112"/>
        <end position="245"/>
    </location>
</feature>
<name>A0A1G5MHD9_AFIMA</name>
<dbReference type="RefSeq" id="WP_092809409.1">
    <property type="nucleotide sequence ID" value="NZ_FMVW01000001.1"/>
</dbReference>
<dbReference type="Proteomes" id="UP000199347">
    <property type="component" value="Unassembled WGS sequence"/>
</dbReference>
<protein>
    <recommendedName>
        <fullName evidence="1">DUF6456 domain-containing protein</fullName>
    </recommendedName>
</protein>
<keyword evidence="3" id="KW-1185">Reference proteome</keyword>
<evidence type="ECO:0000313" key="3">
    <source>
        <dbReference type="Proteomes" id="UP000199347"/>
    </source>
</evidence>
<dbReference type="STRING" id="1120955.SAMN03080610_00623"/>
<gene>
    <name evidence="2" type="ORF">SAMN03080610_00623</name>
</gene>